<feature type="domain" description="CdaR GGDEF-like" evidence="4">
    <location>
        <begin position="300"/>
        <end position="436"/>
    </location>
</feature>
<proteinExistence type="inferred from homology"/>
<dbReference type="Gene3D" id="1.10.10.2840">
    <property type="entry name" value="PucR C-terminal helix-turn-helix domain"/>
    <property type="match status" value="1"/>
</dbReference>
<evidence type="ECO:0000313" key="6">
    <source>
        <dbReference type="Proteomes" id="UP000460412"/>
    </source>
</evidence>
<comment type="similarity">
    <text evidence="1">Belongs to the CdaR family.</text>
</comment>
<organism evidence="5 6">
    <name type="scientific">Sporofaciens musculi</name>
    <dbReference type="NCBI Taxonomy" id="2681861"/>
    <lineage>
        <taxon>Bacteria</taxon>
        <taxon>Bacillati</taxon>
        <taxon>Bacillota</taxon>
        <taxon>Clostridia</taxon>
        <taxon>Lachnospirales</taxon>
        <taxon>Lachnospiraceae</taxon>
        <taxon>Sporofaciens</taxon>
    </lineage>
</organism>
<dbReference type="PANTHER" id="PTHR33744:SF1">
    <property type="entry name" value="DNA-BINDING TRANSCRIPTIONAL ACTIVATOR ADER"/>
    <property type="match status" value="1"/>
</dbReference>
<feature type="domain" description="PucR C-terminal helix-turn-helix" evidence="3">
    <location>
        <begin position="495"/>
        <end position="552"/>
    </location>
</feature>
<accession>A0A7X3SIB9</accession>
<dbReference type="InterPro" id="IPR042070">
    <property type="entry name" value="PucR_C-HTH_sf"/>
</dbReference>
<sequence length="562" mass="65270">MGLNVEEMLNIDIFSGAKLLGGAAGLGNEIKGATIIEAPDIVKFISGGEVLLTRFYAFQFCTAEEFDSYFQELAQKKVSAIVIKRGNDVEHIEEKVKYILDFAEKYAVPVLEVAFELSFREILRPILERLFNEEVRRLKYFKTTHDNFTALAFSRGSGEDSIQKILDVLEKLIDNPVALFNQNMDYLAGTEGCKTEMAISDRAKEYQPKFYSNYTYLKQKVILTKEACDEYEQFIVKWRVMYNRRVYLVITASVSPFGDMDDIAIENGVTALKQEMFRQHSVEELEEKFQNDIITQILNGNIHTRKELEREVKQLGIPLDANYRVLLFKLWNEGAGTFEKLNEQFKFDSILRDAVVNEFEDVRVRNDVDQVIVIQQISQEQKQEDYRKELKNTVEKIQKRICQKNKNLKVRAGVGKEVEGVLKLSDSFKEARDSLEFINIFEKPNAEQSHHIVFFSDMGIFKLLCKADNPEELYEYIPESLQKLLHYKKQQRQELILTLNTYLDRNQNLTKTAQELFIHYKTAAYRIDRIVKITGIDMNNASEVLAVRIGLIVYRMIENMKK</sequence>
<dbReference type="AlphaFoldDB" id="A0A7X3SIB9"/>
<evidence type="ECO:0000259" key="3">
    <source>
        <dbReference type="Pfam" id="PF13556"/>
    </source>
</evidence>
<dbReference type="Pfam" id="PF13556">
    <property type="entry name" value="HTH_30"/>
    <property type="match status" value="1"/>
</dbReference>
<dbReference type="InterPro" id="IPR012914">
    <property type="entry name" value="PucR_dom"/>
</dbReference>
<evidence type="ECO:0000259" key="4">
    <source>
        <dbReference type="Pfam" id="PF17853"/>
    </source>
</evidence>
<dbReference type="Proteomes" id="UP000460412">
    <property type="component" value="Unassembled WGS sequence"/>
</dbReference>
<gene>
    <name evidence="5" type="ORF">GN277_07690</name>
</gene>
<dbReference type="InterPro" id="IPR051448">
    <property type="entry name" value="CdaR-like_regulators"/>
</dbReference>
<dbReference type="Pfam" id="PF07905">
    <property type="entry name" value="PucR"/>
    <property type="match status" value="1"/>
</dbReference>
<dbReference type="InterPro" id="IPR041522">
    <property type="entry name" value="CdaR_GGDEF"/>
</dbReference>
<dbReference type="PANTHER" id="PTHR33744">
    <property type="entry name" value="CARBOHYDRATE DIACID REGULATOR"/>
    <property type="match status" value="1"/>
</dbReference>
<dbReference type="Pfam" id="PF17853">
    <property type="entry name" value="GGDEF_2"/>
    <property type="match status" value="1"/>
</dbReference>
<dbReference type="RefSeq" id="WP_159750569.1">
    <property type="nucleotide sequence ID" value="NZ_CASZNZ010000126.1"/>
</dbReference>
<dbReference type="EMBL" id="WUQX01000001">
    <property type="protein sequence ID" value="MXP75267.1"/>
    <property type="molecule type" value="Genomic_DNA"/>
</dbReference>
<name>A0A7X3SIB9_9FIRM</name>
<comment type="caution">
    <text evidence="5">The sequence shown here is derived from an EMBL/GenBank/DDBJ whole genome shotgun (WGS) entry which is preliminary data.</text>
</comment>
<evidence type="ECO:0000313" key="5">
    <source>
        <dbReference type="EMBL" id="MXP75267.1"/>
    </source>
</evidence>
<feature type="domain" description="Purine catabolism PurC-like" evidence="2">
    <location>
        <begin position="7"/>
        <end position="129"/>
    </location>
</feature>
<keyword evidence="6" id="KW-1185">Reference proteome</keyword>
<evidence type="ECO:0000259" key="2">
    <source>
        <dbReference type="Pfam" id="PF07905"/>
    </source>
</evidence>
<evidence type="ECO:0000256" key="1">
    <source>
        <dbReference type="ARBA" id="ARBA00006754"/>
    </source>
</evidence>
<reference evidence="5 6" key="1">
    <citation type="submission" date="2019-12" db="EMBL/GenBank/DDBJ databases">
        <title>Sporaefaciens musculi gen. nov., sp. nov., a novel bacterium isolated from the caecum of an obese mouse.</title>
        <authorList>
            <person name="Rasmussen T.S."/>
            <person name="Streidl T."/>
            <person name="Hitch T.C.A."/>
            <person name="Wortmann E."/>
            <person name="Deptula P."/>
            <person name="Hansen M."/>
            <person name="Nielsen D.S."/>
            <person name="Clavel T."/>
            <person name="Vogensen F.K."/>
        </authorList>
    </citation>
    <scope>NUCLEOTIDE SEQUENCE [LARGE SCALE GENOMIC DNA]</scope>
    <source>
        <strain evidence="5 6">WCA-9-b2</strain>
    </source>
</reference>
<dbReference type="InterPro" id="IPR025736">
    <property type="entry name" value="PucR_C-HTH_dom"/>
</dbReference>
<protein>
    <submittedName>
        <fullName evidence="5">PucR family transcriptional regulator</fullName>
    </submittedName>
</protein>